<feature type="transmembrane region" description="Helical" evidence="6">
    <location>
        <begin position="228"/>
        <end position="247"/>
    </location>
</feature>
<keyword evidence="8" id="KW-1185">Reference proteome</keyword>
<dbReference type="Gene3D" id="1.20.1740.10">
    <property type="entry name" value="Amino acid/polyamine transporter I"/>
    <property type="match status" value="1"/>
</dbReference>
<dbReference type="EMBL" id="KQ964525">
    <property type="protein sequence ID" value="KXN69738.1"/>
    <property type="molecule type" value="Genomic_DNA"/>
</dbReference>
<feature type="transmembrane region" description="Helical" evidence="6">
    <location>
        <begin position="88"/>
        <end position="109"/>
    </location>
</feature>
<keyword evidence="3 6" id="KW-0812">Transmembrane</keyword>
<dbReference type="PIRSF" id="PIRSF006060">
    <property type="entry name" value="AA_transporter"/>
    <property type="match status" value="1"/>
</dbReference>
<feature type="transmembrane region" description="Helical" evidence="6">
    <location>
        <begin position="447"/>
        <end position="467"/>
    </location>
</feature>
<protein>
    <submittedName>
        <fullName evidence="7">Amino acid transporter</fullName>
    </submittedName>
</protein>
<dbReference type="PANTHER" id="PTHR43243:SF4">
    <property type="entry name" value="CATIONIC AMINO ACID TRANSPORTER 4"/>
    <property type="match status" value="1"/>
</dbReference>
<sequence length="494" mass="53266">MFSGTNVEYLAATVKSTQLKRNLGLFHLMSLGIGTAIGTGIYVLPGIIAANHAGPGVTLSFVLAGVVAFFSAMSYAELTSMFPVAGSSYTYLYATMGELVAWIIGWTLILEFLVGASAVSVGWSAYLIQLIGIIMGNRDFKTPWADSPVSWDEKNFGFVLSGGYINFPAIAIAVFCTIILVVGTRESTTFTLIFCSLKVLVIIVFIFGSVDHVNPANWSPFIPSDEGFGVAGVFKGASMAFFAFSGFEVIANASQEAKNPQRNMPLSLMLSLGICTALYVVVCLVMTGVVNYQNLGTSYPVSLAIKATGRTWLEVLIILGAVLGMGTSVIGGLLPQSRIFYAMSRDGLLPKIFSKVHPKTRTPYWNQIVLGIVVVIAAGILPIGFLAEIGGLSSLFAFFFINVVVAILRWRKPDLERKFKVPLGGYLFPFCGAATSIALIATSSPSAIVRIFVWMAVGIVIYILYGLQHSKLNNPHRYTEDELNAISQNNFDGH</sequence>
<organism evidence="7 8">
    <name type="scientific">Conidiobolus coronatus (strain ATCC 28846 / CBS 209.66 / NRRL 28638)</name>
    <name type="common">Delacroixia coronata</name>
    <dbReference type="NCBI Taxonomy" id="796925"/>
    <lineage>
        <taxon>Eukaryota</taxon>
        <taxon>Fungi</taxon>
        <taxon>Fungi incertae sedis</taxon>
        <taxon>Zoopagomycota</taxon>
        <taxon>Entomophthoromycotina</taxon>
        <taxon>Entomophthoromycetes</taxon>
        <taxon>Entomophthorales</taxon>
        <taxon>Ancylistaceae</taxon>
        <taxon>Conidiobolus</taxon>
    </lineage>
</organism>
<evidence type="ECO:0000256" key="3">
    <source>
        <dbReference type="ARBA" id="ARBA00022692"/>
    </source>
</evidence>
<evidence type="ECO:0000256" key="5">
    <source>
        <dbReference type="ARBA" id="ARBA00023136"/>
    </source>
</evidence>
<feature type="transmembrane region" description="Helical" evidence="6">
    <location>
        <begin position="25"/>
        <end position="44"/>
    </location>
</feature>
<feature type="transmembrane region" description="Helical" evidence="6">
    <location>
        <begin position="189"/>
        <end position="208"/>
    </location>
</feature>
<keyword evidence="5 6" id="KW-0472">Membrane</keyword>
<feature type="transmembrane region" description="Helical" evidence="6">
    <location>
        <begin position="312"/>
        <end position="334"/>
    </location>
</feature>
<evidence type="ECO:0000256" key="6">
    <source>
        <dbReference type="SAM" id="Phobius"/>
    </source>
</evidence>
<dbReference type="STRING" id="796925.A0A137P3Y3"/>
<dbReference type="Pfam" id="PF13520">
    <property type="entry name" value="AA_permease_2"/>
    <property type="match status" value="1"/>
</dbReference>
<dbReference type="GO" id="GO:0016020">
    <property type="term" value="C:membrane"/>
    <property type="evidence" value="ECO:0007669"/>
    <property type="project" value="UniProtKB-SubCell"/>
</dbReference>
<dbReference type="AlphaFoldDB" id="A0A137P3Y3"/>
<feature type="transmembrane region" description="Helical" evidence="6">
    <location>
        <begin position="156"/>
        <end position="182"/>
    </location>
</feature>
<evidence type="ECO:0000256" key="2">
    <source>
        <dbReference type="ARBA" id="ARBA00022448"/>
    </source>
</evidence>
<feature type="transmembrane region" description="Helical" evidence="6">
    <location>
        <begin position="56"/>
        <end position="76"/>
    </location>
</feature>
<feature type="transmembrane region" description="Helical" evidence="6">
    <location>
        <begin position="364"/>
        <end position="386"/>
    </location>
</feature>
<feature type="transmembrane region" description="Helical" evidence="6">
    <location>
        <begin position="268"/>
        <end position="292"/>
    </location>
</feature>
<dbReference type="OrthoDB" id="5982228at2759"/>
<comment type="subcellular location">
    <subcellularLocation>
        <location evidence="1">Membrane</location>
        <topology evidence="1">Multi-pass membrane protein</topology>
    </subcellularLocation>
</comment>
<feature type="transmembrane region" description="Helical" evidence="6">
    <location>
        <begin position="116"/>
        <end position="136"/>
    </location>
</feature>
<feature type="transmembrane region" description="Helical" evidence="6">
    <location>
        <begin position="392"/>
        <end position="411"/>
    </location>
</feature>
<dbReference type="InterPro" id="IPR002293">
    <property type="entry name" value="AA/rel_permease1"/>
</dbReference>
<dbReference type="Proteomes" id="UP000070444">
    <property type="component" value="Unassembled WGS sequence"/>
</dbReference>
<proteinExistence type="predicted"/>
<name>A0A137P3Y3_CONC2</name>
<feature type="transmembrane region" description="Helical" evidence="6">
    <location>
        <begin position="423"/>
        <end position="441"/>
    </location>
</feature>
<dbReference type="PANTHER" id="PTHR43243">
    <property type="entry name" value="INNER MEMBRANE TRANSPORTER YGJI-RELATED"/>
    <property type="match status" value="1"/>
</dbReference>
<accession>A0A137P3Y3</accession>
<reference evidence="7 8" key="1">
    <citation type="journal article" date="2015" name="Genome Biol. Evol.">
        <title>Phylogenomic analyses indicate that early fungi evolved digesting cell walls of algal ancestors of land plants.</title>
        <authorList>
            <person name="Chang Y."/>
            <person name="Wang S."/>
            <person name="Sekimoto S."/>
            <person name="Aerts A.L."/>
            <person name="Choi C."/>
            <person name="Clum A."/>
            <person name="LaButti K.M."/>
            <person name="Lindquist E.A."/>
            <person name="Yee Ngan C."/>
            <person name="Ohm R.A."/>
            <person name="Salamov A.A."/>
            <person name="Grigoriev I.V."/>
            <person name="Spatafora J.W."/>
            <person name="Berbee M.L."/>
        </authorList>
    </citation>
    <scope>NUCLEOTIDE SEQUENCE [LARGE SCALE GENOMIC DNA]</scope>
    <source>
        <strain evidence="7 8">NRRL 28638</strain>
    </source>
</reference>
<dbReference type="OMA" id="ECLIGSA"/>
<evidence type="ECO:0000313" key="8">
    <source>
        <dbReference type="Proteomes" id="UP000070444"/>
    </source>
</evidence>
<evidence type="ECO:0000256" key="4">
    <source>
        <dbReference type="ARBA" id="ARBA00022989"/>
    </source>
</evidence>
<evidence type="ECO:0000256" key="1">
    <source>
        <dbReference type="ARBA" id="ARBA00004141"/>
    </source>
</evidence>
<evidence type="ECO:0000313" key="7">
    <source>
        <dbReference type="EMBL" id="KXN69738.1"/>
    </source>
</evidence>
<keyword evidence="4 6" id="KW-1133">Transmembrane helix</keyword>
<dbReference type="GO" id="GO:0015171">
    <property type="term" value="F:amino acid transmembrane transporter activity"/>
    <property type="evidence" value="ECO:0007669"/>
    <property type="project" value="TreeGrafter"/>
</dbReference>
<keyword evidence="2" id="KW-0813">Transport</keyword>
<gene>
    <name evidence="7" type="ORF">CONCODRAFT_40289</name>
</gene>